<proteinExistence type="predicted"/>
<protein>
    <recommendedName>
        <fullName evidence="4">Proline-rich protein PRCC</fullName>
    </recommendedName>
</protein>
<reference evidence="2" key="1">
    <citation type="journal article" date="2020" name="Cell">
        <title>Large-Scale Comparative Analyses of Tick Genomes Elucidate Their Genetic Diversity and Vector Capacities.</title>
        <authorList>
            <consortium name="Tick Genome and Microbiome Consortium (TIGMIC)"/>
            <person name="Jia N."/>
            <person name="Wang J."/>
            <person name="Shi W."/>
            <person name="Du L."/>
            <person name="Sun Y."/>
            <person name="Zhan W."/>
            <person name="Jiang J.F."/>
            <person name="Wang Q."/>
            <person name="Zhang B."/>
            <person name="Ji P."/>
            <person name="Bell-Sakyi L."/>
            <person name="Cui X.M."/>
            <person name="Yuan T.T."/>
            <person name="Jiang B.G."/>
            <person name="Yang W.F."/>
            <person name="Lam T.T."/>
            <person name="Chang Q.C."/>
            <person name="Ding S.J."/>
            <person name="Wang X.J."/>
            <person name="Zhu J.G."/>
            <person name="Ruan X.D."/>
            <person name="Zhao L."/>
            <person name="Wei J.T."/>
            <person name="Ye R.Z."/>
            <person name="Que T.C."/>
            <person name="Du C.H."/>
            <person name="Zhou Y.H."/>
            <person name="Cheng J.X."/>
            <person name="Dai P.F."/>
            <person name="Guo W.B."/>
            <person name="Han X.H."/>
            <person name="Huang E.J."/>
            <person name="Li L.F."/>
            <person name="Wei W."/>
            <person name="Gao Y.C."/>
            <person name="Liu J.Z."/>
            <person name="Shao H.Z."/>
            <person name="Wang X."/>
            <person name="Wang C.C."/>
            <person name="Yang T.C."/>
            <person name="Huo Q.B."/>
            <person name="Li W."/>
            <person name="Chen H.Y."/>
            <person name="Chen S.E."/>
            <person name="Zhou L.G."/>
            <person name="Ni X.B."/>
            <person name="Tian J.H."/>
            <person name="Sheng Y."/>
            <person name="Liu T."/>
            <person name="Pan Y.S."/>
            <person name="Xia L.Y."/>
            <person name="Li J."/>
            <person name="Zhao F."/>
            <person name="Cao W.C."/>
        </authorList>
    </citation>
    <scope>NUCLEOTIDE SEQUENCE</scope>
    <source>
        <strain evidence="2">Rsan-2018</strain>
    </source>
</reference>
<dbReference type="PANTHER" id="PTHR13621:SF2">
    <property type="entry name" value="PROLINE-RICH PROTEIN PRCC"/>
    <property type="match status" value="1"/>
</dbReference>
<comment type="caution">
    <text evidence="2">The sequence shown here is derived from an EMBL/GenBank/DDBJ whole genome shotgun (WGS) entry which is preliminary data.</text>
</comment>
<organism evidence="2 3">
    <name type="scientific">Rhipicephalus sanguineus</name>
    <name type="common">Brown dog tick</name>
    <name type="synonym">Ixodes sanguineus</name>
    <dbReference type="NCBI Taxonomy" id="34632"/>
    <lineage>
        <taxon>Eukaryota</taxon>
        <taxon>Metazoa</taxon>
        <taxon>Ecdysozoa</taxon>
        <taxon>Arthropoda</taxon>
        <taxon>Chelicerata</taxon>
        <taxon>Arachnida</taxon>
        <taxon>Acari</taxon>
        <taxon>Parasitiformes</taxon>
        <taxon>Ixodida</taxon>
        <taxon>Ixodoidea</taxon>
        <taxon>Ixodidae</taxon>
        <taxon>Rhipicephalinae</taxon>
        <taxon>Rhipicephalus</taxon>
        <taxon>Rhipicephalus</taxon>
    </lineage>
</organism>
<dbReference type="GO" id="GO:0005634">
    <property type="term" value="C:nucleus"/>
    <property type="evidence" value="ECO:0007669"/>
    <property type="project" value="TreeGrafter"/>
</dbReference>
<dbReference type="Pfam" id="PF10253">
    <property type="entry name" value="PRCC"/>
    <property type="match status" value="1"/>
</dbReference>
<feature type="region of interest" description="Disordered" evidence="1">
    <location>
        <begin position="258"/>
        <end position="302"/>
    </location>
</feature>
<feature type="compositionally biased region" description="Acidic residues" evidence="1">
    <location>
        <begin position="8"/>
        <end position="20"/>
    </location>
</feature>
<feature type="region of interest" description="Disordered" evidence="1">
    <location>
        <begin position="177"/>
        <end position="236"/>
    </location>
</feature>
<accession>A0A9D4Q1U0</accession>
<evidence type="ECO:0000313" key="2">
    <source>
        <dbReference type="EMBL" id="KAH7962856.1"/>
    </source>
</evidence>
<sequence>MSLVAYADSDDSEDDSSEDAGSEKVSGNVQDSARQVDEELAEKIAEDERDSVTEGDEELEDGERAAPEQQHSALTNTGDPANPQKLFSRLPPPKHSATTLHDPSLQDVVVKQANKSTKSKRAQILIPSLNQVLSLIDFILKNIFCILYYYLFLQSGSGLIGMLPAPKHGSLTTKQLTPQVVARPPPPRKTAPKQPVPKPRAPAAPQPTTSYPWEQDDGDDADSTEDAPNFFTFSEPPLPKVNIDAELQAAASVSPAAPAGSLVSSSYGEPEPEPQPSVNVEPGPDVQAPAPSRKGKIVYAEPDEPGTSVYDVELDDGALVRLRGKRQEEINIIDVCADNQIDKTQILIRGLTEQPTYSSHSNTSDFNTSQQHRRKHQITYLAQQAKAREQELKNTWAQNRMTKRQTQAKYGF</sequence>
<dbReference type="EMBL" id="JABSTV010001249">
    <property type="protein sequence ID" value="KAH7962856.1"/>
    <property type="molecule type" value="Genomic_DNA"/>
</dbReference>
<feature type="compositionally biased region" description="Polar residues" evidence="1">
    <location>
        <begin position="69"/>
        <end position="79"/>
    </location>
</feature>
<evidence type="ECO:0008006" key="4">
    <source>
        <dbReference type="Google" id="ProtNLM"/>
    </source>
</evidence>
<feature type="region of interest" description="Disordered" evidence="1">
    <location>
        <begin position="1"/>
        <end position="103"/>
    </location>
</feature>
<feature type="compositionally biased region" description="Basic and acidic residues" evidence="1">
    <location>
        <begin position="34"/>
        <end position="52"/>
    </location>
</feature>
<name>A0A9D4Q1U0_RHISA</name>
<feature type="compositionally biased region" description="Polar residues" evidence="1">
    <location>
        <begin position="355"/>
        <end position="370"/>
    </location>
</feature>
<feature type="compositionally biased region" description="Pro residues" evidence="1">
    <location>
        <begin position="183"/>
        <end position="205"/>
    </location>
</feature>
<gene>
    <name evidence="2" type="ORF">HPB52_018306</name>
</gene>
<evidence type="ECO:0000313" key="3">
    <source>
        <dbReference type="Proteomes" id="UP000821837"/>
    </source>
</evidence>
<reference evidence="2" key="2">
    <citation type="submission" date="2021-09" db="EMBL/GenBank/DDBJ databases">
        <authorList>
            <person name="Jia N."/>
            <person name="Wang J."/>
            <person name="Shi W."/>
            <person name="Du L."/>
            <person name="Sun Y."/>
            <person name="Zhan W."/>
            <person name="Jiang J."/>
            <person name="Wang Q."/>
            <person name="Zhang B."/>
            <person name="Ji P."/>
            <person name="Sakyi L.B."/>
            <person name="Cui X."/>
            <person name="Yuan T."/>
            <person name="Jiang B."/>
            <person name="Yang W."/>
            <person name="Lam T.T.-Y."/>
            <person name="Chang Q."/>
            <person name="Ding S."/>
            <person name="Wang X."/>
            <person name="Zhu J."/>
            <person name="Ruan X."/>
            <person name="Zhao L."/>
            <person name="Wei J."/>
            <person name="Que T."/>
            <person name="Du C."/>
            <person name="Cheng J."/>
            <person name="Dai P."/>
            <person name="Han X."/>
            <person name="Huang E."/>
            <person name="Gao Y."/>
            <person name="Liu J."/>
            <person name="Shao H."/>
            <person name="Ye R."/>
            <person name="Li L."/>
            <person name="Wei W."/>
            <person name="Wang X."/>
            <person name="Wang C."/>
            <person name="Huo Q."/>
            <person name="Li W."/>
            <person name="Guo W."/>
            <person name="Chen H."/>
            <person name="Chen S."/>
            <person name="Zhou L."/>
            <person name="Zhou L."/>
            <person name="Ni X."/>
            <person name="Tian J."/>
            <person name="Zhou Y."/>
            <person name="Sheng Y."/>
            <person name="Liu T."/>
            <person name="Pan Y."/>
            <person name="Xia L."/>
            <person name="Li J."/>
            <person name="Zhao F."/>
            <person name="Cao W."/>
        </authorList>
    </citation>
    <scope>NUCLEOTIDE SEQUENCE</scope>
    <source>
        <strain evidence="2">Rsan-2018</strain>
        <tissue evidence="2">Larvae</tissue>
    </source>
</reference>
<feature type="compositionally biased region" description="Acidic residues" evidence="1">
    <location>
        <begin position="214"/>
        <end position="225"/>
    </location>
</feature>
<keyword evidence="3" id="KW-1185">Reference proteome</keyword>
<dbReference type="AlphaFoldDB" id="A0A9D4Q1U0"/>
<dbReference type="Proteomes" id="UP000821837">
    <property type="component" value="Chromosome 3"/>
</dbReference>
<dbReference type="VEuPathDB" id="VectorBase:RSAN_054176"/>
<dbReference type="PANTHER" id="PTHR13621">
    <property type="entry name" value="PROLINE-RICH PROTEIN PRCC"/>
    <property type="match status" value="1"/>
</dbReference>
<feature type="region of interest" description="Disordered" evidence="1">
    <location>
        <begin position="355"/>
        <end position="376"/>
    </location>
</feature>
<evidence type="ECO:0000256" key="1">
    <source>
        <dbReference type="SAM" id="MobiDB-lite"/>
    </source>
</evidence>
<dbReference type="InterPro" id="IPR018800">
    <property type="entry name" value="PRCC"/>
</dbReference>